<reference evidence="3" key="1">
    <citation type="journal article" date="2020" name="PLoS Negl. Trop. Dis.">
        <title>High-quality nuclear genome for Sarcoptes scabiei-A critical resource for a neglected parasite.</title>
        <authorList>
            <person name="Korhonen P.K."/>
            <person name="Gasser R.B."/>
            <person name="Ma G."/>
            <person name="Wang T."/>
            <person name="Stroehlein A.J."/>
            <person name="Young N.D."/>
            <person name="Ang C.S."/>
            <person name="Fernando D.D."/>
            <person name="Lu H.C."/>
            <person name="Taylor S."/>
            <person name="Reynolds S.L."/>
            <person name="Mofiz E."/>
            <person name="Najaraj S.H."/>
            <person name="Gowda H."/>
            <person name="Madugundu A."/>
            <person name="Renuse S."/>
            <person name="Holt D."/>
            <person name="Pandey A."/>
            <person name="Papenfuss A.T."/>
            <person name="Fischer K."/>
        </authorList>
    </citation>
    <scope>NUCLEOTIDE SEQUENCE [LARGE SCALE GENOMIC DNA]</scope>
</reference>
<dbReference type="Proteomes" id="UP000070412">
    <property type="component" value="Unassembled WGS sequence"/>
</dbReference>
<organism evidence="1">
    <name type="scientific">Sarcoptes scabiei</name>
    <name type="common">Itch mite</name>
    <name type="synonym">Acarus scabiei</name>
    <dbReference type="NCBI Taxonomy" id="52283"/>
    <lineage>
        <taxon>Eukaryota</taxon>
        <taxon>Metazoa</taxon>
        <taxon>Ecdysozoa</taxon>
        <taxon>Arthropoda</taxon>
        <taxon>Chelicerata</taxon>
        <taxon>Arachnida</taxon>
        <taxon>Acari</taxon>
        <taxon>Acariformes</taxon>
        <taxon>Sarcoptiformes</taxon>
        <taxon>Astigmata</taxon>
        <taxon>Psoroptidia</taxon>
        <taxon>Sarcoptoidea</taxon>
        <taxon>Sarcoptidae</taxon>
        <taxon>Sarcoptinae</taxon>
        <taxon>Sarcoptes</taxon>
    </lineage>
</organism>
<dbReference type="EMBL" id="WVUK01000049">
    <property type="protein sequence ID" value="KAF7495252.1"/>
    <property type="molecule type" value="Genomic_DNA"/>
</dbReference>
<keyword evidence="3" id="KW-1185">Reference proteome</keyword>
<dbReference type="PANTHER" id="PTHR45913:SF19">
    <property type="entry name" value="LOW QUALITY PROTEIN: ZINC FINGER BED DOMAIN-CONTAINING PROTEIN 5-LIKE"/>
    <property type="match status" value="1"/>
</dbReference>
<evidence type="ECO:0000313" key="3">
    <source>
        <dbReference type="Proteomes" id="UP000070412"/>
    </source>
</evidence>
<reference evidence="1" key="2">
    <citation type="submission" date="2020-01" db="EMBL/GenBank/DDBJ databases">
        <authorList>
            <person name="Korhonen P.K.K."/>
            <person name="Guangxu M.G."/>
            <person name="Wang T.W."/>
            <person name="Stroehlein A.J.S."/>
            <person name="Young N.D."/>
            <person name="Ang C.-S.A."/>
            <person name="Fernando D.W.F."/>
            <person name="Lu H.L."/>
            <person name="Taylor S.T."/>
            <person name="Ehtesham M.E.M."/>
            <person name="Najaraj S.H.N."/>
            <person name="Harsha G.H.G."/>
            <person name="Madugundu A.M."/>
            <person name="Renuse S.R."/>
            <person name="Holt D.H."/>
            <person name="Pandey A.P."/>
            <person name="Papenfuss A.P."/>
            <person name="Gasser R.B.G."/>
            <person name="Fischer K.F."/>
        </authorList>
    </citation>
    <scope>NUCLEOTIDE SEQUENCE</scope>
    <source>
        <strain evidence="1">SSS_KF_BRIS2020</strain>
    </source>
</reference>
<evidence type="ECO:0000313" key="2">
    <source>
        <dbReference type="EnsemblMetazoa" id="KAF7495252.1"/>
    </source>
</evidence>
<name>A0A834VF55_SARSC</name>
<proteinExistence type="predicted"/>
<dbReference type="AlphaFoldDB" id="A0A834VF55"/>
<sequence>MFDEINYCSGSIRTGGQKRAYEKFTGPEENFMPRKSVRKSPIYAEDFLAEYINEPGKINSFNIIELFEIMMTIDKFRDERKISQYIDVYKKTMVQIITLYENEKIDSFSNNMGGNRMNKQEINTFQDVKSDDQDDCQQTIDFGSKDEMKFLKFGFTSTVVDDQIHPTCLFCLKSFSAGSKRFYNMRRHFENQHAEFVEKSEEFFIDKLAEFRQNNSSLVEKNLLNNRNLLLSSYKVSYEIALKRKPYNIGEKLILPCTLTMVRTLLGKTAANWIAQIPLSRETVKAKIIHMTKDVTMQLIEKLRGKEFALQLDEATDNTKEAHLICYVRFLDENSLFENFLFCKPISGRATARNLFRVLNDFMGQHQIDWAKCVGICTDGAAPMAGKHKGLKTLIEKRAPRSTWIHCLLHREALASSYLPPELDSVLNIVIAAINYIKPNALKMRLFKQMCKKMAAKYDNLKFFCKSRWNTRYELASRTYALLPQIHSFLDSRKHELAGHLIDKDFVIKLAFLCDILKKLDRLNKSLQGPQKQLLDQIDNIMVFKKKLYLCKKALQDDCLDQFPSLHELLTSKAYDLPPNIKPVFVNYLSGLLEGFEKNFPHNQYEESEWIRQPFGTASDKLNDELKASLSDLAKDSNAKLKFVKTSLIDFWLSLRESYPLLCSKALQVIIPFSTSYLCETGFSALALIKTKYRSRIHVETAMVLANSKLIPRFDKICDEHQAHPSHHKSKQTG</sequence>
<accession>A0A834VF55</accession>
<gene>
    <name evidence="1" type="primary">SSS_326g</name>
    <name evidence="1" type="ORF">SSS_326</name>
</gene>
<dbReference type="SUPFAM" id="SSF53098">
    <property type="entry name" value="Ribonuclease H-like"/>
    <property type="match status" value="1"/>
</dbReference>
<dbReference type="InterPro" id="IPR012337">
    <property type="entry name" value="RNaseH-like_sf"/>
</dbReference>
<dbReference type="EnsemblMetazoa" id="SSS_326s_mrna">
    <property type="protein sequence ID" value="KAF7495252.1"/>
    <property type="gene ID" value="SSS_326"/>
</dbReference>
<protein>
    <submittedName>
        <fullName evidence="1">Zinc finger BED domain-containing protein 5</fullName>
    </submittedName>
</protein>
<dbReference type="OrthoDB" id="6515560at2759"/>
<reference evidence="2" key="3">
    <citation type="submission" date="2022-06" db="UniProtKB">
        <authorList>
            <consortium name="EnsemblMetazoa"/>
        </authorList>
    </citation>
    <scope>IDENTIFICATION</scope>
</reference>
<evidence type="ECO:0000313" key="1">
    <source>
        <dbReference type="EMBL" id="KAF7495252.1"/>
    </source>
</evidence>
<dbReference type="PANTHER" id="PTHR45913">
    <property type="entry name" value="EPM2A-INTERACTING PROTEIN 1"/>
    <property type="match status" value="1"/>
</dbReference>